<keyword evidence="2" id="KW-0902">Two-component regulatory system</keyword>
<dbReference type="PANTHER" id="PTHR48111">
    <property type="entry name" value="REGULATOR OF RPOS"/>
    <property type="match status" value="1"/>
</dbReference>
<dbReference type="Pfam" id="PF00486">
    <property type="entry name" value="Trans_reg_C"/>
    <property type="match status" value="1"/>
</dbReference>
<comment type="caution">
    <text evidence="10">The sequence shown here is derived from an EMBL/GenBank/DDBJ whole genome shotgun (WGS) entry which is preliminary data.</text>
</comment>
<dbReference type="Proteomes" id="UP001617427">
    <property type="component" value="Unassembled WGS sequence"/>
</dbReference>
<dbReference type="SUPFAM" id="SSF52172">
    <property type="entry name" value="CheY-like"/>
    <property type="match status" value="1"/>
</dbReference>
<dbReference type="Pfam" id="PF00072">
    <property type="entry name" value="Response_reg"/>
    <property type="match status" value="1"/>
</dbReference>
<dbReference type="InterPro" id="IPR036388">
    <property type="entry name" value="WH-like_DNA-bd_sf"/>
</dbReference>
<organism evidence="10 11">
    <name type="scientific">Herbaspirillum chlorophenolicum</name>
    <dbReference type="NCBI Taxonomy" id="211589"/>
    <lineage>
        <taxon>Bacteria</taxon>
        <taxon>Pseudomonadati</taxon>
        <taxon>Pseudomonadota</taxon>
        <taxon>Betaproteobacteria</taxon>
        <taxon>Burkholderiales</taxon>
        <taxon>Oxalobacteraceae</taxon>
        <taxon>Herbaspirillum</taxon>
    </lineage>
</organism>
<dbReference type="InterPro" id="IPR011006">
    <property type="entry name" value="CheY-like_superfamily"/>
</dbReference>
<evidence type="ECO:0000256" key="2">
    <source>
        <dbReference type="ARBA" id="ARBA00023012"/>
    </source>
</evidence>
<name>A0ABW8EVZ0_9BURK</name>
<evidence type="ECO:0000256" key="6">
    <source>
        <dbReference type="PROSITE-ProRule" id="PRU00169"/>
    </source>
</evidence>
<keyword evidence="4 7" id="KW-0238">DNA-binding</keyword>
<dbReference type="InterPro" id="IPR001789">
    <property type="entry name" value="Sig_transdc_resp-reg_receiver"/>
</dbReference>
<dbReference type="PROSITE" id="PS50110">
    <property type="entry name" value="RESPONSE_REGULATORY"/>
    <property type="match status" value="1"/>
</dbReference>
<keyword evidence="11" id="KW-1185">Reference proteome</keyword>
<evidence type="ECO:0000313" key="10">
    <source>
        <dbReference type="EMBL" id="MFJ3045614.1"/>
    </source>
</evidence>
<dbReference type="PROSITE" id="PS51755">
    <property type="entry name" value="OMPR_PHOB"/>
    <property type="match status" value="1"/>
</dbReference>
<accession>A0ABW8EVZ0</accession>
<sequence length="224" mass="24619">MARVLLIDGAHHGDEPDRALPLYLEQRGHAVSRRPAATGAALGNGNVDIVIIDAGLDDGGGQALTESIRRADPRVGIVLLADEHDSTHSRIKGLVAGADFCESKPLKLDVLCAYIDAIARRVTPDAWRLDTTARILHAPRHDTLGINDKEMTLLKLLAGSSRHVADRSTIAHAFGTDWLAFDERVLEKMVSRLRRKWRDCTTSDLPLKTVHGKGYCFTERITMC</sequence>
<feature type="modified residue" description="4-aspartylphosphate" evidence="6">
    <location>
        <position position="53"/>
    </location>
</feature>
<dbReference type="EMBL" id="JBIUZV010000003">
    <property type="protein sequence ID" value="MFJ3045614.1"/>
    <property type="molecule type" value="Genomic_DNA"/>
</dbReference>
<evidence type="ECO:0000259" key="8">
    <source>
        <dbReference type="PROSITE" id="PS50110"/>
    </source>
</evidence>
<dbReference type="InterPro" id="IPR001867">
    <property type="entry name" value="OmpR/PhoB-type_DNA-bd"/>
</dbReference>
<dbReference type="SMART" id="SM00862">
    <property type="entry name" value="Trans_reg_C"/>
    <property type="match status" value="1"/>
</dbReference>
<evidence type="ECO:0000313" key="11">
    <source>
        <dbReference type="Proteomes" id="UP001617427"/>
    </source>
</evidence>
<dbReference type="InterPro" id="IPR039420">
    <property type="entry name" value="WalR-like"/>
</dbReference>
<reference evidence="10 11" key="1">
    <citation type="submission" date="2024-10" db="EMBL/GenBank/DDBJ databases">
        <title>The Natural Products Discovery Center: Release of the First 8490 Sequenced Strains for Exploring Actinobacteria Biosynthetic Diversity.</title>
        <authorList>
            <person name="Kalkreuter E."/>
            <person name="Kautsar S.A."/>
            <person name="Yang D."/>
            <person name="Bader C.D."/>
            <person name="Teijaro C.N."/>
            <person name="Fluegel L."/>
            <person name="Davis C.M."/>
            <person name="Simpson J.R."/>
            <person name="Lauterbach L."/>
            <person name="Steele A.D."/>
            <person name="Gui C."/>
            <person name="Meng S."/>
            <person name="Li G."/>
            <person name="Viehrig K."/>
            <person name="Ye F."/>
            <person name="Su P."/>
            <person name="Kiefer A.F."/>
            <person name="Nichols A."/>
            <person name="Cepeda A.J."/>
            <person name="Yan W."/>
            <person name="Fan B."/>
            <person name="Jiang Y."/>
            <person name="Adhikari A."/>
            <person name="Zheng C.-J."/>
            <person name="Schuster L."/>
            <person name="Cowan T.M."/>
            <person name="Smanski M.J."/>
            <person name="Chevrette M.G."/>
            <person name="De Carvalho L.P.S."/>
            <person name="Shen B."/>
        </authorList>
    </citation>
    <scope>NUCLEOTIDE SEQUENCE [LARGE SCALE GENOMIC DNA]</scope>
    <source>
        <strain evidence="10 11">NPDC087045</strain>
    </source>
</reference>
<evidence type="ECO:0000256" key="5">
    <source>
        <dbReference type="ARBA" id="ARBA00023163"/>
    </source>
</evidence>
<dbReference type="Gene3D" id="3.40.50.2300">
    <property type="match status" value="1"/>
</dbReference>
<evidence type="ECO:0000256" key="1">
    <source>
        <dbReference type="ARBA" id="ARBA00022553"/>
    </source>
</evidence>
<dbReference type="SUPFAM" id="SSF46894">
    <property type="entry name" value="C-terminal effector domain of the bipartite response regulators"/>
    <property type="match status" value="1"/>
</dbReference>
<feature type="domain" description="Response regulatory" evidence="8">
    <location>
        <begin position="1"/>
        <end position="119"/>
    </location>
</feature>
<feature type="DNA-binding region" description="OmpR/PhoB-type" evidence="7">
    <location>
        <begin position="119"/>
        <end position="219"/>
    </location>
</feature>
<feature type="domain" description="OmpR/PhoB-type" evidence="9">
    <location>
        <begin position="119"/>
        <end position="219"/>
    </location>
</feature>
<protein>
    <submittedName>
        <fullName evidence="10">Response regulator transcription factor</fullName>
    </submittedName>
</protein>
<dbReference type="Gene3D" id="1.10.10.10">
    <property type="entry name" value="Winged helix-like DNA-binding domain superfamily/Winged helix DNA-binding domain"/>
    <property type="match status" value="1"/>
</dbReference>
<dbReference type="PANTHER" id="PTHR48111:SF1">
    <property type="entry name" value="TWO-COMPONENT RESPONSE REGULATOR ORR33"/>
    <property type="match status" value="1"/>
</dbReference>
<dbReference type="InterPro" id="IPR016032">
    <property type="entry name" value="Sig_transdc_resp-reg_C-effctor"/>
</dbReference>
<evidence type="ECO:0000256" key="3">
    <source>
        <dbReference type="ARBA" id="ARBA00023015"/>
    </source>
</evidence>
<keyword evidence="3" id="KW-0805">Transcription regulation</keyword>
<keyword evidence="1 6" id="KW-0597">Phosphoprotein</keyword>
<evidence type="ECO:0000259" key="9">
    <source>
        <dbReference type="PROSITE" id="PS51755"/>
    </source>
</evidence>
<evidence type="ECO:0000256" key="7">
    <source>
        <dbReference type="PROSITE-ProRule" id="PRU01091"/>
    </source>
</evidence>
<gene>
    <name evidence="10" type="ORF">ACIPEN_07295</name>
</gene>
<keyword evidence="5" id="KW-0804">Transcription</keyword>
<evidence type="ECO:0000256" key="4">
    <source>
        <dbReference type="ARBA" id="ARBA00023125"/>
    </source>
</evidence>
<proteinExistence type="predicted"/>
<dbReference type="RefSeq" id="WP_402699291.1">
    <property type="nucleotide sequence ID" value="NZ_JBIUZV010000003.1"/>
</dbReference>